<evidence type="ECO:0000313" key="2">
    <source>
        <dbReference type="Proteomes" id="UP001607303"/>
    </source>
</evidence>
<name>A0ABD2CW01_VESMC</name>
<dbReference type="AlphaFoldDB" id="A0ABD2CW01"/>
<dbReference type="EMBL" id="JAYRBN010000027">
    <property type="protein sequence ID" value="KAL2749252.1"/>
    <property type="molecule type" value="Genomic_DNA"/>
</dbReference>
<sequence>MNIYILTQPFEQDFSDINSIENLWAEIGKKFKNYKITSKDVLKQKIVEVCNSIESTIEKLHVTSSQSHNKLIVFEYFYDPVSIHLRKKCFITSINRAFQYFHKFCRDKIFIWEYEELDFINIKTNIALEI</sequence>
<accession>A0ABD2CW01</accession>
<evidence type="ECO:0000313" key="1">
    <source>
        <dbReference type="EMBL" id="KAL2749252.1"/>
    </source>
</evidence>
<reference evidence="1 2" key="1">
    <citation type="journal article" date="2024" name="Ann. Entomol. Soc. Am.">
        <title>Genomic analyses of the southern and eastern yellowjacket wasps (Hymenoptera: Vespidae) reveal evolutionary signatures of social life.</title>
        <authorList>
            <person name="Catto M.A."/>
            <person name="Caine P.B."/>
            <person name="Orr S.E."/>
            <person name="Hunt B.G."/>
            <person name="Goodisman M.A.D."/>
        </authorList>
    </citation>
    <scope>NUCLEOTIDE SEQUENCE [LARGE SCALE GENOMIC DNA]</scope>
    <source>
        <strain evidence="1">232</strain>
        <tissue evidence="1">Head and thorax</tissue>
    </source>
</reference>
<comment type="caution">
    <text evidence="1">The sequence shown here is derived from an EMBL/GenBank/DDBJ whole genome shotgun (WGS) entry which is preliminary data.</text>
</comment>
<keyword evidence="2" id="KW-1185">Reference proteome</keyword>
<dbReference type="InterPro" id="IPR036397">
    <property type="entry name" value="RNaseH_sf"/>
</dbReference>
<protein>
    <submittedName>
        <fullName evidence="1">Dynein axonemal heavy chain 7-like</fullName>
    </submittedName>
</protein>
<dbReference type="Gene3D" id="3.30.420.10">
    <property type="entry name" value="Ribonuclease H-like superfamily/Ribonuclease H"/>
    <property type="match status" value="1"/>
</dbReference>
<organism evidence="1 2">
    <name type="scientific">Vespula maculifrons</name>
    <name type="common">Eastern yellow jacket</name>
    <name type="synonym">Wasp</name>
    <dbReference type="NCBI Taxonomy" id="7453"/>
    <lineage>
        <taxon>Eukaryota</taxon>
        <taxon>Metazoa</taxon>
        <taxon>Ecdysozoa</taxon>
        <taxon>Arthropoda</taxon>
        <taxon>Hexapoda</taxon>
        <taxon>Insecta</taxon>
        <taxon>Pterygota</taxon>
        <taxon>Neoptera</taxon>
        <taxon>Endopterygota</taxon>
        <taxon>Hymenoptera</taxon>
        <taxon>Apocrita</taxon>
        <taxon>Aculeata</taxon>
        <taxon>Vespoidea</taxon>
        <taxon>Vespidae</taxon>
        <taxon>Vespinae</taxon>
        <taxon>Vespula</taxon>
    </lineage>
</organism>
<proteinExistence type="predicted"/>
<dbReference type="Proteomes" id="UP001607303">
    <property type="component" value="Unassembled WGS sequence"/>
</dbReference>
<gene>
    <name evidence="1" type="ORF">V1477_002192</name>
</gene>